<dbReference type="STRING" id="1685379.AVO45_15100"/>
<keyword evidence="3" id="KW-0812">Transmembrane</keyword>
<dbReference type="NCBIfam" id="NF006542">
    <property type="entry name" value="PRK09039.1-1"/>
    <property type="match status" value="2"/>
</dbReference>
<dbReference type="PANTHER" id="PTHR30329">
    <property type="entry name" value="STATOR ELEMENT OF FLAGELLAR MOTOR COMPLEX"/>
    <property type="match status" value="1"/>
</dbReference>
<dbReference type="Pfam" id="PF00691">
    <property type="entry name" value="OmpA"/>
    <property type="match status" value="1"/>
</dbReference>
<feature type="transmembrane region" description="Helical" evidence="3">
    <location>
        <begin position="20"/>
        <end position="44"/>
    </location>
</feature>
<dbReference type="EMBL" id="LQBQ01000038">
    <property type="protein sequence ID" value="KUJ73408.1"/>
    <property type="molecule type" value="Genomic_DNA"/>
</dbReference>
<dbReference type="OrthoDB" id="9815217at2"/>
<keyword evidence="3" id="KW-1133">Transmembrane helix</keyword>
<feature type="domain" description="OmpA-like" evidence="4">
    <location>
        <begin position="459"/>
        <end position="587"/>
    </location>
</feature>
<comment type="caution">
    <text evidence="5">The sequence shown here is derived from an EMBL/GenBank/DDBJ whole genome shotgun (WGS) entry which is preliminary data.</text>
</comment>
<dbReference type="CDD" id="cd07185">
    <property type="entry name" value="OmpA_C-like"/>
    <property type="match status" value="1"/>
</dbReference>
<proteinExistence type="predicted"/>
<name>A0A0X3TCB1_9RHOB</name>
<evidence type="ECO:0000256" key="3">
    <source>
        <dbReference type="SAM" id="Phobius"/>
    </source>
</evidence>
<dbReference type="Gene3D" id="1.10.287.1490">
    <property type="match status" value="1"/>
</dbReference>
<keyword evidence="5" id="KW-0969">Cilium</keyword>
<feature type="coiled-coil region" evidence="2">
    <location>
        <begin position="340"/>
        <end position="441"/>
    </location>
</feature>
<dbReference type="Proteomes" id="UP000053791">
    <property type="component" value="Unassembled WGS sequence"/>
</dbReference>
<organism evidence="5 6">
    <name type="scientific">Ruegeria marisrubri</name>
    <dbReference type="NCBI Taxonomy" id="1685379"/>
    <lineage>
        <taxon>Bacteria</taxon>
        <taxon>Pseudomonadati</taxon>
        <taxon>Pseudomonadota</taxon>
        <taxon>Alphaproteobacteria</taxon>
        <taxon>Rhodobacterales</taxon>
        <taxon>Roseobacteraceae</taxon>
        <taxon>Ruegeria</taxon>
    </lineage>
</organism>
<dbReference type="InterPro" id="IPR050330">
    <property type="entry name" value="Bact_OuterMem_StrucFunc"/>
</dbReference>
<dbReference type="PROSITE" id="PS51123">
    <property type="entry name" value="OMPA_2"/>
    <property type="match status" value="1"/>
</dbReference>
<dbReference type="InterPro" id="IPR036737">
    <property type="entry name" value="OmpA-like_sf"/>
</dbReference>
<dbReference type="InterPro" id="IPR006665">
    <property type="entry name" value="OmpA-like"/>
</dbReference>
<evidence type="ECO:0000313" key="6">
    <source>
        <dbReference type="Proteomes" id="UP000053791"/>
    </source>
</evidence>
<dbReference type="GO" id="GO:0016020">
    <property type="term" value="C:membrane"/>
    <property type="evidence" value="ECO:0007669"/>
    <property type="project" value="UniProtKB-UniRule"/>
</dbReference>
<dbReference type="SUPFAM" id="SSF103088">
    <property type="entry name" value="OmpA-like"/>
    <property type="match status" value="1"/>
</dbReference>
<dbReference type="RefSeq" id="WP_068349862.1">
    <property type="nucleotide sequence ID" value="NZ_LQBQ01000038.1"/>
</dbReference>
<feature type="coiled-coil region" evidence="2">
    <location>
        <begin position="76"/>
        <end position="285"/>
    </location>
</feature>
<dbReference type="AlphaFoldDB" id="A0A0X3TCB1"/>
<keyword evidence="5" id="KW-0282">Flagellum</keyword>
<evidence type="ECO:0000313" key="5">
    <source>
        <dbReference type="EMBL" id="KUJ73408.1"/>
    </source>
</evidence>
<dbReference type="Gene3D" id="3.30.1330.60">
    <property type="entry name" value="OmpA-like domain"/>
    <property type="match status" value="1"/>
</dbReference>
<keyword evidence="6" id="KW-1185">Reference proteome</keyword>
<gene>
    <name evidence="5" type="ORF">AVO45_15100</name>
</gene>
<evidence type="ECO:0000259" key="4">
    <source>
        <dbReference type="PROSITE" id="PS51123"/>
    </source>
</evidence>
<reference evidence="6" key="1">
    <citation type="submission" date="2015-12" db="EMBL/GenBank/DDBJ databases">
        <authorList>
            <person name="Zhang G."/>
            <person name="Stingl U."/>
        </authorList>
    </citation>
    <scope>NUCLEOTIDE SEQUENCE [LARGE SCALE GENOMIC DNA]</scope>
    <source>
        <strain evidence="6">ZGT118</strain>
    </source>
</reference>
<keyword evidence="1 3" id="KW-0472">Membrane</keyword>
<evidence type="ECO:0000256" key="1">
    <source>
        <dbReference type="PROSITE-ProRule" id="PRU00473"/>
    </source>
</evidence>
<dbReference type="PANTHER" id="PTHR30329:SF21">
    <property type="entry name" value="LIPOPROTEIN YIAD-RELATED"/>
    <property type="match status" value="1"/>
</dbReference>
<accession>A0A0X3TCB1</accession>
<keyword evidence="5" id="KW-0966">Cell projection</keyword>
<keyword evidence="2" id="KW-0175">Coiled coil</keyword>
<protein>
    <submittedName>
        <fullName evidence="5">Flagellar motor protein</fullName>
    </submittedName>
</protein>
<evidence type="ECO:0000256" key="2">
    <source>
        <dbReference type="SAM" id="Coils"/>
    </source>
</evidence>
<sequence>MALSRRTGQRFQGSVWPGFVDAMTGLLMVLTFVLTIFMVVQFVLRETISGQEDELSALANEVSALASALGLEERENSRLQARLGALNATLTQTEDDLVQARALIASLTTERDRQAEELQAAQTRITDFEAQVAALLTEQERARGSIAALEAEREELQAAREELLSEQEALNLALARSREEIDAQAEAARLAAARREALEALVADLERSGEENAARIETLEQQLGEEEAARLAEAAAAEALRERLQNADAELTAMTLALEAQRKEAEETLTLLAAAEAAKRELERRFGELNPEELKQQLQAALEARAEAEAAAESQRTLAEERAALLATARETLAEEKAISEEAHRQAALLNQQIAALRTQLGSLQALLDDYKERNEAANIQIQTLGQDLNAALARAASEERKRRLLEEAERKRLEAEAKALEGEKEELAAKAKDLERYRSEFFGRLRDLLGHQEGIRIEGDRFVFSSEVLFDPGSAELSPEGRQEVAKVANILRSIASEIPPEINWIIRVDGHTDNIPLVGNGRYRDNWELSQARALSVVRYMVEELGIPPNRLSANGFGEFQPVNTADTPEARAQNRRIELKLTEK</sequence>